<evidence type="ECO:0000259" key="1">
    <source>
        <dbReference type="Pfam" id="PF04149"/>
    </source>
</evidence>
<dbReference type="InterPro" id="IPR007278">
    <property type="entry name" value="DUF397"/>
</dbReference>
<accession>A0A2V4NQV4</accession>
<name>A0A2V4NQV4_9ACTN</name>
<dbReference type="EMBL" id="PYBW01000005">
    <property type="protein sequence ID" value="PYC88252.1"/>
    <property type="molecule type" value="Genomic_DNA"/>
</dbReference>
<organism evidence="2 3">
    <name type="scientific">Streptomyces tateyamensis</name>
    <dbReference type="NCBI Taxonomy" id="565073"/>
    <lineage>
        <taxon>Bacteria</taxon>
        <taxon>Bacillati</taxon>
        <taxon>Actinomycetota</taxon>
        <taxon>Actinomycetes</taxon>
        <taxon>Kitasatosporales</taxon>
        <taxon>Streptomycetaceae</taxon>
        <taxon>Streptomyces</taxon>
    </lineage>
</organism>
<reference evidence="2 3" key="1">
    <citation type="submission" date="2018-03" db="EMBL/GenBank/DDBJ databases">
        <title>Bioinformatic expansion and discovery of thiopeptide antibiotics.</title>
        <authorList>
            <person name="Schwalen C.J."/>
            <person name="Hudson G.A."/>
            <person name="Mitchell D.A."/>
        </authorList>
    </citation>
    <scope>NUCLEOTIDE SEQUENCE [LARGE SCALE GENOMIC DNA]</scope>
    <source>
        <strain evidence="2 3">ATCC 21389</strain>
    </source>
</reference>
<protein>
    <submittedName>
        <fullName evidence="2">DUF397 domain-containing protein</fullName>
    </submittedName>
</protein>
<evidence type="ECO:0000313" key="3">
    <source>
        <dbReference type="Proteomes" id="UP000248039"/>
    </source>
</evidence>
<proteinExistence type="predicted"/>
<dbReference type="OrthoDB" id="4570646at2"/>
<sequence>MTVADVAWVKSSYSQTGGECIEWAPSEAARVGVVPVRDSKDAEGGMLAFGCGAWRAFVAEVRAGGLGVG</sequence>
<dbReference type="Pfam" id="PF04149">
    <property type="entry name" value="DUF397"/>
    <property type="match status" value="1"/>
</dbReference>
<evidence type="ECO:0000313" key="2">
    <source>
        <dbReference type="EMBL" id="PYC88252.1"/>
    </source>
</evidence>
<dbReference type="Proteomes" id="UP000248039">
    <property type="component" value="Unassembled WGS sequence"/>
</dbReference>
<keyword evidence="3" id="KW-1185">Reference proteome</keyword>
<feature type="domain" description="DUF397" evidence="1">
    <location>
        <begin position="7"/>
        <end position="62"/>
    </location>
</feature>
<comment type="caution">
    <text evidence="2">The sequence shown here is derived from an EMBL/GenBank/DDBJ whole genome shotgun (WGS) entry which is preliminary data.</text>
</comment>
<dbReference type="AlphaFoldDB" id="A0A2V4NQV4"/>
<gene>
    <name evidence="2" type="ORF">C7C46_00975</name>
</gene>
<dbReference type="RefSeq" id="WP_110664602.1">
    <property type="nucleotide sequence ID" value="NZ_PYBW01000005.1"/>
</dbReference>